<dbReference type="AlphaFoldDB" id="A0AAE2YNV5"/>
<dbReference type="Proteomes" id="UP001197378">
    <property type="component" value="Unassembled WGS sequence"/>
</dbReference>
<reference evidence="2" key="1">
    <citation type="journal article" date="2021" name="ISME J.">
        <title>Genomic evolution of the class Acidithiobacillia: deep-branching Proteobacteria living in extreme acidic conditions.</title>
        <authorList>
            <person name="Moya-Beltran A."/>
            <person name="Beard S."/>
            <person name="Rojas-Villalobos C."/>
            <person name="Issotta F."/>
            <person name="Gallardo Y."/>
            <person name="Ulloa R."/>
            <person name="Giaveno A."/>
            <person name="Degli Esposti M."/>
            <person name="Johnson D.B."/>
            <person name="Quatrini R."/>
        </authorList>
    </citation>
    <scope>NUCLEOTIDE SEQUENCE</scope>
    <source>
        <strain evidence="2">VAN18-1</strain>
    </source>
</reference>
<comment type="caution">
    <text evidence="2">The sequence shown here is derived from an EMBL/GenBank/DDBJ whole genome shotgun (WGS) entry which is preliminary data.</text>
</comment>
<sequence length="121" mass="13376">MAMSRIQNREAGIGLIGAIFWIVVLAVIVALVVKVGPLYYDNMSLQNILQDQARHASPSESAGEILYNLQDRLNVAMIKINQQDIHIIKNGDAPVQIVVDYDRTVPLVGNISLLIHFHTSS</sequence>
<organism evidence="2 3">
    <name type="scientific">Igneacidithiobacillus copahuensis</name>
    <dbReference type="NCBI Taxonomy" id="2724909"/>
    <lineage>
        <taxon>Bacteria</taxon>
        <taxon>Pseudomonadati</taxon>
        <taxon>Pseudomonadota</taxon>
        <taxon>Acidithiobacillia</taxon>
        <taxon>Acidithiobacillales</taxon>
        <taxon>Acidithiobacillaceae</taxon>
        <taxon>Igneacidithiobacillus</taxon>
    </lineage>
</organism>
<name>A0AAE2YNV5_9PROT</name>
<feature type="transmembrane region" description="Helical" evidence="1">
    <location>
        <begin position="12"/>
        <end position="33"/>
    </location>
</feature>
<dbReference type="Pfam" id="PF16137">
    <property type="entry name" value="DUF4845"/>
    <property type="match status" value="1"/>
</dbReference>
<keyword evidence="1" id="KW-1133">Transmembrane helix</keyword>
<keyword evidence="3" id="KW-1185">Reference proteome</keyword>
<gene>
    <name evidence="2" type="ORF">HFQ13_03615</name>
</gene>
<dbReference type="EMBL" id="JAAXYO010000039">
    <property type="protein sequence ID" value="MBU2787305.1"/>
    <property type="molecule type" value="Genomic_DNA"/>
</dbReference>
<accession>A0AAE2YNV5</accession>
<dbReference type="InterPro" id="IPR032314">
    <property type="entry name" value="DUF4845"/>
</dbReference>
<evidence type="ECO:0000313" key="2">
    <source>
        <dbReference type="EMBL" id="MBU2787305.1"/>
    </source>
</evidence>
<evidence type="ECO:0000256" key="1">
    <source>
        <dbReference type="SAM" id="Phobius"/>
    </source>
</evidence>
<protein>
    <submittedName>
        <fullName evidence="2">DUF4845 domain-containing protein</fullName>
    </submittedName>
</protein>
<keyword evidence="1" id="KW-0472">Membrane</keyword>
<evidence type="ECO:0000313" key="3">
    <source>
        <dbReference type="Proteomes" id="UP001197378"/>
    </source>
</evidence>
<proteinExistence type="predicted"/>
<keyword evidence="1" id="KW-0812">Transmembrane</keyword>